<dbReference type="SUPFAM" id="SSF52047">
    <property type="entry name" value="RNI-like"/>
    <property type="match status" value="1"/>
</dbReference>
<evidence type="ECO:0000313" key="2">
    <source>
        <dbReference type="Proteomes" id="UP000815677"/>
    </source>
</evidence>
<accession>A0ABQ0LRS2</accession>
<protein>
    <recommendedName>
        <fullName evidence="3">F-box domain-containing protein</fullName>
    </recommendedName>
</protein>
<gene>
    <name evidence="1" type="ORF">MCHLO_10690</name>
</gene>
<evidence type="ECO:0000313" key="1">
    <source>
        <dbReference type="EMBL" id="GAT53770.1"/>
    </source>
</evidence>
<reference evidence="1" key="1">
    <citation type="submission" date="2014-09" db="EMBL/GenBank/DDBJ databases">
        <title>Genome sequence of the luminous mushroom Mycena chlorophos for searching fungal bioluminescence genes.</title>
        <authorList>
            <person name="Tanaka Y."/>
            <person name="Kasuga D."/>
            <person name="Oba Y."/>
            <person name="Hase S."/>
            <person name="Sato K."/>
            <person name="Oba Y."/>
            <person name="Sakakibara Y."/>
        </authorList>
    </citation>
    <scope>NUCLEOTIDE SEQUENCE</scope>
</reference>
<dbReference type="Proteomes" id="UP000815677">
    <property type="component" value="Unassembled WGS sequence"/>
</dbReference>
<proteinExistence type="predicted"/>
<name>A0ABQ0LRS2_MYCCL</name>
<keyword evidence="2" id="KW-1185">Reference proteome</keyword>
<evidence type="ECO:0008006" key="3">
    <source>
        <dbReference type="Google" id="ProtNLM"/>
    </source>
</evidence>
<dbReference type="EMBL" id="DF848473">
    <property type="protein sequence ID" value="GAT53770.1"/>
    <property type="molecule type" value="Genomic_DNA"/>
</dbReference>
<sequence length="454" mass="50989">MSGPLSSLSVELVQEIAAYLDTHDQAAVRATCSALSAALDPLLFSALTLNIRNESLERDLSRLRALGDGRTPYSHYARDLYIKQLTPYFWNPEKDPKIAEEETRCLIELEVALKLALGRLGGVQTVRWVGSSLDRDWVPEIVLDALATWEIREFTYEPGQRKTLPAFDRLSGASLERLSVPVRPTADLTPLLALLQRSPNLTSLSLSASTDPSRLHDIWSCLLEYSIHLVELSINSVSSQLCEYLTSYTGLRRLVLRDVDTSRASRDMADTFFERVLPQHSASLIELRLVPGYTGNWSFGTHNHIPFSSLTHLQTLELALDTARKGGAAQTRKDLTVLLEILPRLPALRELTLRTTQDEWFRDEIVCGHGMVGYWREIGDRMQDVLEGYRYPAGTVLPTGLEVKAPFLRNGRCLRLVEAEDGDVLEYAYAQFEGGRRLSKEECAVHDDDSDDDD</sequence>
<dbReference type="InterPro" id="IPR032675">
    <property type="entry name" value="LRR_dom_sf"/>
</dbReference>
<organism evidence="1 2">
    <name type="scientific">Mycena chlorophos</name>
    <name type="common">Agaric fungus</name>
    <name type="synonym">Agaricus chlorophos</name>
    <dbReference type="NCBI Taxonomy" id="658473"/>
    <lineage>
        <taxon>Eukaryota</taxon>
        <taxon>Fungi</taxon>
        <taxon>Dikarya</taxon>
        <taxon>Basidiomycota</taxon>
        <taxon>Agaricomycotina</taxon>
        <taxon>Agaricomycetes</taxon>
        <taxon>Agaricomycetidae</taxon>
        <taxon>Agaricales</taxon>
        <taxon>Marasmiineae</taxon>
        <taxon>Mycenaceae</taxon>
        <taxon>Mycena</taxon>
    </lineage>
</organism>
<dbReference type="Gene3D" id="3.80.10.10">
    <property type="entry name" value="Ribonuclease Inhibitor"/>
    <property type="match status" value="1"/>
</dbReference>